<name>A0A4Y1WRB7_9BACT</name>
<evidence type="ECO:0000259" key="4">
    <source>
        <dbReference type="Pfam" id="PF16371"/>
    </source>
</evidence>
<evidence type="ECO:0000256" key="1">
    <source>
        <dbReference type="SAM" id="MobiDB-lite"/>
    </source>
</evidence>
<dbReference type="InterPro" id="IPR004843">
    <property type="entry name" value="Calcineurin-like_PHP"/>
</dbReference>
<dbReference type="AlphaFoldDB" id="A0A4Y1WRB7"/>
<dbReference type="GO" id="GO:0016787">
    <property type="term" value="F:hydrolase activity"/>
    <property type="evidence" value="ECO:0007669"/>
    <property type="project" value="InterPro"/>
</dbReference>
<dbReference type="Proteomes" id="UP000318946">
    <property type="component" value="Chromosome"/>
</dbReference>
<evidence type="ECO:0000259" key="2">
    <source>
        <dbReference type="Pfam" id="PF00149"/>
    </source>
</evidence>
<dbReference type="InterPro" id="IPR013784">
    <property type="entry name" value="Carb-bd-like_fold"/>
</dbReference>
<dbReference type="Pfam" id="PF16371">
    <property type="entry name" value="MetallophosN"/>
    <property type="match status" value="1"/>
</dbReference>
<keyword evidence="6" id="KW-1185">Reference proteome</keyword>
<dbReference type="SUPFAM" id="SSF49452">
    <property type="entry name" value="Starch-binding domain-like"/>
    <property type="match status" value="1"/>
</dbReference>
<evidence type="ECO:0000313" key="6">
    <source>
        <dbReference type="Proteomes" id="UP000318946"/>
    </source>
</evidence>
<gene>
    <name evidence="5" type="ORF">A5CBH24_06700</name>
</gene>
<accession>A0A4Y1WRB7</accession>
<feature type="compositionally biased region" description="Basic residues" evidence="1">
    <location>
        <begin position="1"/>
        <end position="12"/>
    </location>
</feature>
<evidence type="ECO:0000259" key="3">
    <source>
        <dbReference type="Pfam" id="PF16370"/>
    </source>
</evidence>
<dbReference type="PANTHER" id="PTHR43143:SF1">
    <property type="entry name" value="SERINE_THREONINE-PROTEIN PHOSPHATASE CPPED1"/>
    <property type="match status" value="1"/>
</dbReference>
<protein>
    <recommendedName>
        <fullName evidence="7">Serine/threonine protein phosphatase</fullName>
    </recommendedName>
</protein>
<dbReference type="InterPro" id="IPR032288">
    <property type="entry name" value="Metallophos_C"/>
</dbReference>
<dbReference type="SUPFAM" id="SSF56300">
    <property type="entry name" value="Metallo-dependent phosphatases"/>
    <property type="match status" value="1"/>
</dbReference>
<proteinExistence type="predicted"/>
<dbReference type="PANTHER" id="PTHR43143">
    <property type="entry name" value="METALLOPHOSPHOESTERASE, CALCINEURIN SUPERFAMILY"/>
    <property type="match status" value="1"/>
</dbReference>
<evidence type="ECO:0008006" key="7">
    <source>
        <dbReference type="Google" id="ProtNLM"/>
    </source>
</evidence>
<dbReference type="Gene3D" id="3.60.21.10">
    <property type="match status" value="1"/>
</dbReference>
<dbReference type="Pfam" id="PF16370">
    <property type="entry name" value="MetallophosC"/>
    <property type="match status" value="1"/>
</dbReference>
<dbReference type="GO" id="GO:0030246">
    <property type="term" value="F:carbohydrate binding"/>
    <property type="evidence" value="ECO:0007669"/>
    <property type="project" value="InterPro"/>
</dbReference>
<dbReference type="InterPro" id="IPR051918">
    <property type="entry name" value="STPP_CPPED1"/>
</dbReference>
<dbReference type="InterPro" id="IPR029052">
    <property type="entry name" value="Metallo-depent_PP-like"/>
</dbReference>
<reference evidence="6" key="1">
    <citation type="submission" date="2019-06" db="EMBL/GenBank/DDBJ databases">
        <title>Alistipes onderdonkii subsp. vulgaris subsp. nov., Alistipes dispar sp. nov. and Alistipes communis sp. nov., isolated from human faeces, and creation of Alistipes onderdonkii subsp. onderdonkii subsp. nov.</title>
        <authorList>
            <person name="Sakamoto M."/>
            <person name="Ikeyama N."/>
            <person name="Ogata Y."/>
            <person name="Suda W."/>
            <person name="Iino T."/>
            <person name="Hattori M."/>
            <person name="Ohkuma M."/>
        </authorList>
    </citation>
    <scope>NUCLEOTIDE SEQUENCE [LARGE SCALE GENOMIC DNA]</scope>
    <source>
        <strain evidence="6">5CBH24</strain>
    </source>
</reference>
<feature type="domain" description="Calcineurin-like phosphoesterase C-terminal" evidence="3">
    <location>
        <begin position="449"/>
        <end position="642"/>
    </location>
</feature>
<feature type="region of interest" description="Disordered" evidence="1">
    <location>
        <begin position="1"/>
        <end position="25"/>
    </location>
</feature>
<feature type="domain" description="Calcineurin-like phosphoesterase" evidence="2">
    <location>
        <begin position="221"/>
        <end position="437"/>
    </location>
</feature>
<feature type="domain" description="Calcineurin-like phosphoesterase N-terminal" evidence="4">
    <location>
        <begin position="134"/>
        <end position="205"/>
    </location>
</feature>
<organism evidence="5 6">
    <name type="scientific">Alistipes communis</name>
    <dbReference type="NCBI Taxonomy" id="2585118"/>
    <lineage>
        <taxon>Bacteria</taxon>
        <taxon>Pseudomonadati</taxon>
        <taxon>Bacteroidota</taxon>
        <taxon>Bacteroidia</taxon>
        <taxon>Bacteroidales</taxon>
        <taxon>Rikenellaceae</taxon>
        <taxon>Alistipes</taxon>
    </lineage>
</organism>
<dbReference type="KEGG" id="acou:A5CBH24_06700"/>
<dbReference type="EMBL" id="AP019735">
    <property type="protein sequence ID" value="BBL03357.1"/>
    <property type="molecule type" value="Genomic_DNA"/>
</dbReference>
<dbReference type="InterPro" id="IPR032285">
    <property type="entry name" value="Metallophos_N"/>
</dbReference>
<sequence length="661" mass="74673">MQLRSRYARRSCRGGGGNLDPDEPDKLPDVAAYKVPDVVEMGFADTFLLPCSGAGTDDYLLLTARSDASEIHRMPVTEVDQTQGASLQTPAGFIGGMYDFTFYKNGKALDLGTAFVDVVDRTDVPQVPGSTVYGRVIDHTGKPIAGVSISDGVFVTATDDEGRYYLSSLKQRGYVFITVPAGYRAAVNRTIPQFFRRLSGSPQTYEQRSFVLAPEANERHRMIVFTDTHLANRTNDIHQFENGFKADLRKQIAQAKAEGVSLYAMALGDLTWDEYWYKNSYQPSHYVRQMADLDIPIYNIPGNHDNDPYVADDFESENPWRENLGPTYYSFDIGDIHYIQLDNTLFTNTGGAQGTVGKLDYTEGLTADQLRWLEADLQRVPAGKTVFVGMHIQFTNRYRIADGKLSWSYAMPADCRAKMLDLLAPYTVHFVTGHTHINYANRITERMTEHNIAAVCATWWWTGNYTNGRTQMCRDGAPAGYGLFEIGTAGADDVQWHYQGIGKAADYQFRAYDLNRCLITRDKYCPDIKNNFGTVSAEFFAQYANGYDRPRSDNAVLINVFNWNEKWKVEVREVETGNRLPVEQVDTYDPLHTIHFNMNRMNTNSTAMTFPTLLTSHMFEAVCSSPTTTLEITVTDEFGRSYTETMSRPRELYDMSVSPQW</sequence>
<evidence type="ECO:0000313" key="5">
    <source>
        <dbReference type="EMBL" id="BBL03357.1"/>
    </source>
</evidence>
<dbReference type="Pfam" id="PF00149">
    <property type="entry name" value="Metallophos"/>
    <property type="match status" value="1"/>
</dbReference>